<evidence type="ECO:0000256" key="1">
    <source>
        <dbReference type="ARBA" id="ARBA00022801"/>
    </source>
</evidence>
<dbReference type="AlphaFoldDB" id="A0AAJ6NFG7"/>
<evidence type="ECO:0000259" key="4">
    <source>
        <dbReference type="Pfam" id="PF10150"/>
    </source>
</evidence>
<protein>
    <submittedName>
        <fullName evidence="5">Ribonuclease E/G</fullName>
    </submittedName>
</protein>
<evidence type="ECO:0000256" key="2">
    <source>
        <dbReference type="ARBA" id="ARBA00022884"/>
    </source>
</evidence>
<organism evidence="5 6">
    <name type="scientific">Phocoenobacter skyensis</name>
    <dbReference type="NCBI Taxonomy" id="97481"/>
    <lineage>
        <taxon>Bacteria</taxon>
        <taxon>Pseudomonadati</taxon>
        <taxon>Pseudomonadota</taxon>
        <taxon>Gammaproteobacteria</taxon>
        <taxon>Pasteurellales</taxon>
        <taxon>Pasteurellaceae</taxon>
        <taxon>Phocoenobacter</taxon>
    </lineage>
</organism>
<dbReference type="Pfam" id="PF10150">
    <property type="entry name" value="RNase_E_G"/>
    <property type="match status" value="1"/>
</dbReference>
<dbReference type="RefSeq" id="WP_306387571.1">
    <property type="nucleotide sequence ID" value="NZ_JASAYT010000045.1"/>
</dbReference>
<accession>A0AAJ6NFG7</accession>
<dbReference type="GO" id="GO:0016787">
    <property type="term" value="F:hydrolase activity"/>
    <property type="evidence" value="ECO:0007669"/>
    <property type="project" value="UniProtKB-KW"/>
</dbReference>
<proteinExistence type="predicted"/>
<dbReference type="GO" id="GO:0003723">
    <property type="term" value="F:RNA binding"/>
    <property type="evidence" value="ECO:0007669"/>
    <property type="project" value="UniProtKB-KW"/>
</dbReference>
<evidence type="ECO:0000313" key="6">
    <source>
        <dbReference type="Proteomes" id="UP001231736"/>
    </source>
</evidence>
<keyword evidence="3" id="KW-0472">Membrane</keyword>
<keyword evidence="3" id="KW-1133">Transmembrane helix</keyword>
<keyword evidence="1" id="KW-0378">Hydrolase</keyword>
<dbReference type="InterPro" id="IPR019307">
    <property type="entry name" value="RNA-bd_AU-1/RNase_E/G"/>
</dbReference>
<evidence type="ECO:0000256" key="3">
    <source>
        <dbReference type="SAM" id="Phobius"/>
    </source>
</evidence>
<name>A0AAJ6NFG7_9PAST</name>
<keyword evidence="3" id="KW-0812">Transmembrane</keyword>
<dbReference type="EMBL" id="JASAYT010000045">
    <property type="protein sequence ID" value="MDP8175846.1"/>
    <property type="molecule type" value="Genomic_DNA"/>
</dbReference>
<gene>
    <name evidence="5" type="ORF">QJU97_10320</name>
</gene>
<evidence type="ECO:0000313" key="5">
    <source>
        <dbReference type="EMBL" id="MDP8175846.1"/>
    </source>
</evidence>
<sequence length="241" mass="27320">MKRILISQTGDTESLAVVEENGSCEVIRSQRTGLFDVNNNVELETVEVTQQNFEQIQSDVAELRRAGFDVDDTGLQEFLKELQTENTPNNQDEAFFNTLLEKSAQTTFEKLLERLDDDVKEILVNNEKLYQDTVTFLSQNAPNYCSLVTLSQDDEDLFKKYIPMHSFIEHNYIEEPLSAPHLSQNSVDSESYIKKPKKVNAKPIKTSNQSLVQEGSKQTPLKLVVLVVIIAVLLFVLGIFS</sequence>
<dbReference type="Proteomes" id="UP001231736">
    <property type="component" value="Unassembled WGS sequence"/>
</dbReference>
<feature type="transmembrane region" description="Helical" evidence="3">
    <location>
        <begin position="223"/>
        <end position="240"/>
    </location>
</feature>
<reference evidence="5" key="1">
    <citation type="journal article" date="2023" name="Front. Microbiol.">
        <title>Phylogeography and host specificity of Pasteurellaceae pathogenic to sea-farmed fish in the north-east Atlantic.</title>
        <authorList>
            <person name="Gulla S."/>
            <person name="Colquhoun D.J."/>
            <person name="Olsen A.B."/>
            <person name="Spilsberg B."/>
            <person name="Lagesen K."/>
            <person name="Aakesson C.P."/>
            <person name="Strom S."/>
            <person name="Manji F."/>
            <person name="Birkbeck T.H."/>
            <person name="Nilsen H.K."/>
        </authorList>
    </citation>
    <scope>NUCLEOTIDE SEQUENCE</scope>
    <source>
        <strain evidence="5">98B1</strain>
    </source>
</reference>
<comment type="caution">
    <text evidence="5">The sequence shown here is derived from an EMBL/GenBank/DDBJ whole genome shotgun (WGS) entry which is preliminary data.</text>
</comment>
<keyword evidence="2" id="KW-0694">RNA-binding</keyword>
<feature type="domain" description="RNA-binding protein AU-1/Ribonuclease E/G" evidence="4">
    <location>
        <begin position="64"/>
        <end position="161"/>
    </location>
</feature>